<feature type="compositionally biased region" description="Basic and acidic residues" evidence="1">
    <location>
        <begin position="736"/>
        <end position="752"/>
    </location>
</feature>
<keyword evidence="3" id="KW-1185">Reference proteome</keyword>
<accession>A0A9P4LVS3</accession>
<feature type="compositionally biased region" description="Basic and acidic residues" evidence="1">
    <location>
        <begin position="407"/>
        <end position="432"/>
    </location>
</feature>
<protein>
    <submittedName>
        <fullName evidence="2">Uncharacterized protein</fullName>
    </submittedName>
</protein>
<feature type="compositionally biased region" description="Low complexity" evidence="1">
    <location>
        <begin position="569"/>
        <end position="585"/>
    </location>
</feature>
<dbReference type="EMBL" id="ML978729">
    <property type="protein sequence ID" value="KAF2085664.1"/>
    <property type="molecule type" value="Genomic_DNA"/>
</dbReference>
<feature type="region of interest" description="Disordered" evidence="1">
    <location>
        <begin position="293"/>
        <end position="752"/>
    </location>
</feature>
<organism evidence="2 3">
    <name type="scientific">Saccharata proteae CBS 121410</name>
    <dbReference type="NCBI Taxonomy" id="1314787"/>
    <lineage>
        <taxon>Eukaryota</taxon>
        <taxon>Fungi</taxon>
        <taxon>Dikarya</taxon>
        <taxon>Ascomycota</taxon>
        <taxon>Pezizomycotina</taxon>
        <taxon>Dothideomycetes</taxon>
        <taxon>Dothideomycetes incertae sedis</taxon>
        <taxon>Botryosphaeriales</taxon>
        <taxon>Saccharataceae</taxon>
        <taxon>Saccharata</taxon>
    </lineage>
</organism>
<feature type="compositionally biased region" description="Basic and acidic residues" evidence="1">
    <location>
        <begin position="546"/>
        <end position="559"/>
    </location>
</feature>
<proteinExistence type="predicted"/>
<feature type="compositionally biased region" description="Basic and acidic residues" evidence="1">
    <location>
        <begin position="516"/>
        <end position="529"/>
    </location>
</feature>
<feature type="region of interest" description="Disordered" evidence="1">
    <location>
        <begin position="27"/>
        <end position="48"/>
    </location>
</feature>
<evidence type="ECO:0000313" key="3">
    <source>
        <dbReference type="Proteomes" id="UP000799776"/>
    </source>
</evidence>
<evidence type="ECO:0000313" key="2">
    <source>
        <dbReference type="EMBL" id="KAF2085664.1"/>
    </source>
</evidence>
<dbReference type="AlphaFoldDB" id="A0A9P4LVS3"/>
<feature type="compositionally biased region" description="Pro residues" evidence="1">
    <location>
        <begin position="31"/>
        <end position="46"/>
    </location>
</feature>
<feature type="compositionally biased region" description="Basic and acidic residues" evidence="1">
    <location>
        <begin position="697"/>
        <end position="722"/>
    </location>
</feature>
<comment type="caution">
    <text evidence="2">The sequence shown here is derived from an EMBL/GenBank/DDBJ whole genome shotgun (WGS) entry which is preliminary data.</text>
</comment>
<feature type="compositionally biased region" description="Basic and acidic residues" evidence="1">
    <location>
        <begin position="253"/>
        <end position="273"/>
    </location>
</feature>
<feature type="compositionally biased region" description="Basic and acidic residues" evidence="1">
    <location>
        <begin position="491"/>
        <end position="503"/>
    </location>
</feature>
<name>A0A9P4LVS3_9PEZI</name>
<feature type="compositionally biased region" description="Polar residues" evidence="1">
    <location>
        <begin position="450"/>
        <end position="460"/>
    </location>
</feature>
<feature type="compositionally biased region" description="Basic and acidic residues" evidence="1">
    <location>
        <begin position="317"/>
        <end position="333"/>
    </location>
</feature>
<feature type="region of interest" description="Disordered" evidence="1">
    <location>
        <begin position="780"/>
        <end position="807"/>
    </location>
</feature>
<feature type="compositionally biased region" description="Basic and acidic residues" evidence="1">
    <location>
        <begin position="168"/>
        <end position="177"/>
    </location>
</feature>
<reference evidence="2" key="1">
    <citation type="journal article" date="2020" name="Stud. Mycol.">
        <title>101 Dothideomycetes genomes: a test case for predicting lifestyles and emergence of pathogens.</title>
        <authorList>
            <person name="Haridas S."/>
            <person name="Albert R."/>
            <person name="Binder M."/>
            <person name="Bloem J."/>
            <person name="Labutti K."/>
            <person name="Salamov A."/>
            <person name="Andreopoulos B."/>
            <person name="Baker S."/>
            <person name="Barry K."/>
            <person name="Bills G."/>
            <person name="Bluhm B."/>
            <person name="Cannon C."/>
            <person name="Castanera R."/>
            <person name="Culley D."/>
            <person name="Daum C."/>
            <person name="Ezra D."/>
            <person name="Gonzalez J."/>
            <person name="Henrissat B."/>
            <person name="Kuo A."/>
            <person name="Liang C."/>
            <person name="Lipzen A."/>
            <person name="Lutzoni F."/>
            <person name="Magnuson J."/>
            <person name="Mondo S."/>
            <person name="Nolan M."/>
            <person name="Ohm R."/>
            <person name="Pangilinan J."/>
            <person name="Park H.-J."/>
            <person name="Ramirez L."/>
            <person name="Alfaro M."/>
            <person name="Sun H."/>
            <person name="Tritt A."/>
            <person name="Yoshinaga Y."/>
            <person name="Zwiers L.-H."/>
            <person name="Turgeon B."/>
            <person name="Goodwin S."/>
            <person name="Spatafora J."/>
            <person name="Crous P."/>
            <person name="Grigoriev I."/>
        </authorList>
    </citation>
    <scope>NUCLEOTIDE SEQUENCE</scope>
    <source>
        <strain evidence="2">CBS 121410</strain>
    </source>
</reference>
<feature type="compositionally biased region" description="Pro residues" evidence="1">
    <location>
        <begin position="672"/>
        <end position="684"/>
    </location>
</feature>
<feature type="compositionally biased region" description="Basic and acidic residues" evidence="1">
    <location>
        <begin position="376"/>
        <end position="392"/>
    </location>
</feature>
<evidence type="ECO:0000256" key="1">
    <source>
        <dbReference type="SAM" id="MobiDB-lite"/>
    </source>
</evidence>
<dbReference type="OrthoDB" id="3946257at2759"/>
<feature type="region of interest" description="Disordered" evidence="1">
    <location>
        <begin position="168"/>
        <end position="273"/>
    </location>
</feature>
<dbReference type="Proteomes" id="UP000799776">
    <property type="component" value="Unassembled WGS sequence"/>
</dbReference>
<gene>
    <name evidence="2" type="ORF">K490DRAFT_67546</name>
</gene>
<sequence length="807" mass="90945">MPPQPYTAGHPIPPVMYPGPDGPFGYGDYYHPPPYPQPIPPLPPPTEHNQIVKSEKIETTTHGRESPRTAIAYYNDPYNLRGTQETVEVSTQKDKYHICAVCRRPRSSRYHKEHPIFPGQQVIPEVCRKCRTARSSSTDTGERPDDKVIVNKGKFAVRETERVRIMDEVPLRRERGRSPSRRRKPKSHTRVIFQTISAPPRDPSHSPSRQMEPPPGYMLVQRQAIPPPPPPNDDDESNEYPMPASRKALTATEEPKETIAAPKDDSTMPDLRQLHLSRDEDWYEPEIAVIRRRKAEHSESPGRPPVKSTAPRSGRPVQEKLDFEPTEPSDAKKRLSSHPLAFRHGYFMRHEPDGAVDQHGAGKRPSSSYASAPPRPLKEPLDYDYKREFDRTHYRHRSLAREQAAAEPDRPRGILRPADEEPNRNETRRSRESTMAQFGGSRVQFVPASPESSPGSSQRGPISDRGTKPSRVRQRLRADSDAQDGPAPADRLSDYGYWHERRTQNLPPYPDELDPQLERMPQKPPRDESGPTGPPPPLPPGFRYVRASEERFEDTRAPPKPDPSMFAEPPRTAKPASSRRASPDASSERSRGPRQSMPSSMWPEPPKTARATSSRRASPDAYSEHSRVPHPPMPSPMWPKPPKTAKSSQYGQEDAAVYDYSGKRAPSNAKKPPGPPPQPIPRPPSDATSTSAATSEPFRDVNVRTYDTVDQHGRLVKVREVEEMYYPPKGGTPDGSRGRSEGRGPARPRSRDIDIDRLSMVDEKGRPVRVREIEEEEWVVPDQRAPPKGNASRRGGARGPERAYRNI</sequence>
<feature type="compositionally biased region" description="Pro residues" evidence="1">
    <location>
        <begin position="629"/>
        <end position="642"/>
    </location>
</feature>
<feature type="compositionally biased region" description="Basic residues" evidence="1">
    <location>
        <begin position="178"/>
        <end position="189"/>
    </location>
</feature>